<sequence>MHRPISNHPLDMHAAPRVHLKFLNEYPVSRAEAASWKSLLSTHADDTSTGMSAVATYDKERESVIDVSELEDVFDGREPHSSWDRNTHAFQWTVGHPTEPDQPVLVDEFPRFVQLKLPSQKKPDSASLEDWLCMLPSLKSLESKKPLNDSPTARKTLAPADPLESMHSLDHLKGGCLYHRAGWFTYAYCHGSHVRQFREVVQNHPQAPGWIPTEDPNHEAYDLGVSPATIQDRLAYWSDSSRGMQNDPDLDLQLAGYEWALSEQSAAGAEPEIELVQNSQGRYLVQKWSGGTICDMTGRPRRIEIQFHCRMGGVDEISSIKEIATCQYLLTVHSPHLCSLPGFHIPTIDDEPSRPITCREIVDDDRDTSITAKYFTPTTNDADESFPRGYPVPPHGAQWHAHYKAGRNGGRVVYDSMMMHGNEETLKVGGGVVVIEPGPKKRKSAKAAEADRMDDESRKAWLAEQRAIKIATREKLEAMQAKIKQARQEMWEARWDVRLVRKAGWILGLEEEEYRDWWEALLDEADEETAREQEKRKMKV</sequence>
<accession>A0ACC2WRG9</accession>
<name>A0ACC2WRG9_9TREE</name>
<comment type="caution">
    <text evidence="1">The sequence shown here is derived from an EMBL/GenBank/DDBJ whole genome shotgun (WGS) entry which is preliminary data.</text>
</comment>
<keyword evidence="2" id="KW-1185">Reference proteome</keyword>
<dbReference type="Proteomes" id="UP001241377">
    <property type="component" value="Unassembled WGS sequence"/>
</dbReference>
<protein>
    <submittedName>
        <fullName evidence="1">Uncharacterized protein</fullName>
    </submittedName>
</protein>
<evidence type="ECO:0000313" key="2">
    <source>
        <dbReference type="Proteomes" id="UP001241377"/>
    </source>
</evidence>
<dbReference type="EMBL" id="JASBWR010000001">
    <property type="protein sequence ID" value="KAJ9113900.1"/>
    <property type="molecule type" value="Genomic_DNA"/>
</dbReference>
<reference evidence="1" key="1">
    <citation type="submission" date="2023-04" db="EMBL/GenBank/DDBJ databases">
        <title>Draft Genome sequencing of Naganishia species isolated from polar environments using Oxford Nanopore Technology.</title>
        <authorList>
            <person name="Leo P."/>
            <person name="Venkateswaran K."/>
        </authorList>
    </citation>
    <scope>NUCLEOTIDE SEQUENCE</scope>
    <source>
        <strain evidence="1">MNA-CCFEE 5261</strain>
    </source>
</reference>
<organism evidence="1 2">
    <name type="scientific">Naganishia cerealis</name>
    <dbReference type="NCBI Taxonomy" id="610337"/>
    <lineage>
        <taxon>Eukaryota</taxon>
        <taxon>Fungi</taxon>
        <taxon>Dikarya</taxon>
        <taxon>Basidiomycota</taxon>
        <taxon>Agaricomycotina</taxon>
        <taxon>Tremellomycetes</taxon>
        <taxon>Filobasidiales</taxon>
        <taxon>Filobasidiaceae</taxon>
        <taxon>Naganishia</taxon>
    </lineage>
</organism>
<evidence type="ECO:0000313" key="1">
    <source>
        <dbReference type="EMBL" id="KAJ9113900.1"/>
    </source>
</evidence>
<gene>
    <name evidence="1" type="ORF">QFC19_000094</name>
</gene>
<proteinExistence type="predicted"/>